<dbReference type="InterPro" id="IPR034660">
    <property type="entry name" value="DinB/YfiT-like"/>
</dbReference>
<dbReference type="NCBIfam" id="TIGR03440">
    <property type="entry name" value="egtB_TIGR03440"/>
    <property type="match status" value="1"/>
</dbReference>
<reference evidence="6" key="2">
    <citation type="journal article" date="2024" name="Antonie Van Leeuwenhoek">
        <title>Roseihalotalea indica gen. nov., sp. nov., a halophilic Bacteroidetes from mesopelagic Southwest Indian Ocean with higher carbohydrate metabolic potential.</title>
        <authorList>
            <person name="Chen B."/>
            <person name="Zhang M."/>
            <person name="Lin D."/>
            <person name="Ye J."/>
            <person name="Tang K."/>
        </authorList>
    </citation>
    <scope>NUCLEOTIDE SEQUENCE</scope>
    <source>
        <strain evidence="6">TK19036</strain>
    </source>
</reference>
<dbReference type="InterPro" id="IPR017806">
    <property type="entry name" value="EgtB"/>
</dbReference>
<keyword evidence="2" id="KW-0408">Iron</keyword>
<evidence type="ECO:0000256" key="3">
    <source>
        <dbReference type="ARBA" id="ARBA00037882"/>
    </source>
</evidence>
<accession>A0AA49JCF4</accession>
<sequence length="438" mass="50857">MKDTVTEYFSESTLPLVASRYEAVRQQSVALCQPLKPEDYVVQPVVDVSPPKWHLAHITWFFEQFILIPHFPKYRVFNDQFNFLFNSYYESKGDRMVRTDRGNMSRPTTDEVLQYRAYVDEHMRELWNVLDEGAHEAVADLVELGLHHEQQHQELLVTDLKYILGHNPLFPAYAKSGSSVSGVATEREEYVFVPGGNYSIGFQGKGFHFDNEDGYHQVYLADYRLLNRLVTNGEFLAFIEDGGYLNADLWLSDGWAWLQTEHITAPHYWHKQDGVWYHYTLHGLQKLDLSQPVTHVSYYEAEAYARWKGKRLPTEAEWEVACRKAGYEHDFHVLSPANLVESGNYHPRALQAAGTASVPAQMVGDVWEWTQSAYLPYPFYQRVKGALGEYNGKFMINQMVLRGGSCATPESHMRITYRNFFQPDKRWQFTGFRLAEYI</sequence>
<organism evidence="6">
    <name type="scientific">Roseihalotalea indica</name>
    <dbReference type="NCBI Taxonomy" id="2867963"/>
    <lineage>
        <taxon>Bacteria</taxon>
        <taxon>Pseudomonadati</taxon>
        <taxon>Bacteroidota</taxon>
        <taxon>Cytophagia</taxon>
        <taxon>Cytophagales</taxon>
        <taxon>Catalimonadaceae</taxon>
        <taxon>Roseihalotalea</taxon>
    </lineage>
</organism>
<dbReference type="InterPro" id="IPR024775">
    <property type="entry name" value="DinB-like"/>
</dbReference>
<proteinExistence type="predicted"/>
<evidence type="ECO:0000259" key="5">
    <source>
        <dbReference type="Pfam" id="PF12867"/>
    </source>
</evidence>
<dbReference type="GO" id="GO:0052699">
    <property type="term" value="P:ergothioneine biosynthetic process"/>
    <property type="evidence" value="ECO:0007669"/>
    <property type="project" value="InterPro"/>
</dbReference>
<feature type="domain" description="DinB-like" evidence="5">
    <location>
        <begin position="21"/>
        <end position="155"/>
    </location>
</feature>
<reference evidence="6" key="1">
    <citation type="journal article" date="2023" name="Comput. Struct. Biotechnol. J.">
        <title>Discovery of a novel marine Bacteroidetes with a rich repertoire of carbohydrate-active enzymes.</title>
        <authorList>
            <person name="Chen B."/>
            <person name="Liu G."/>
            <person name="Chen Q."/>
            <person name="Wang H."/>
            <person name="Liu L."/>
            <person name="Tang K."/>
        </authorList>
    </citation>
    <scope>NUCLEOTIDE SEQUENCE</scope>
    <source>
        <strain evidence="6">TK19036</strain>
    </source>
</reference>
<dbReference type="EMBL" id="CP120682">
    <property type="protein sequence ID" value="WKN34676.1"/>
    <property type="molecule type" value="Genomic_DNA"/>
</dbReference>
<evidence type="ECO:0000259" key="4">
    <source>
        <dbReference type="Pfam" id="PF03781"/>
    </source>
</evidence>
<dbReference type="PANTHER" id="PTHR23150:SF36">
    <property type="entry name" value="HERCYNINE OXYGENASE"/>
    <property type="match status" value="1"/>
</dbReference>
<name>A0AA49JCF4_9BACT</name>
<evidence type="ECO:0000313" key="6">
    <source>
        <dbReference type="EMBL" id="WKN34676.1"/>
    </source>
</evidence>
<dbReference type="InterPro" id="IPR016187">
    <property type="entry name" value="CTDL_fold"/>
</dbReference>
<evidence type="ECO:0000256" key="1">
    <source>
        <dbReference type="ARBA" id="ARBA00023002"/>
    </source>
</evidence>
<dbReference type="PANTHER" id="PTHR23150">
    <property type="entry name" value="SULFATASE MODIFYING FACTOR 1, 2"/>
    <property type="match status" value="1"/>
</dbReference>
<dbReference type="AlphaFoldDB" id="A0AA49JCF4"/>
<protein>
    <submittedName>
        <fullName evidence="6">Ergothioneine biosynthesis protein EgtB</fullName>
    </submittedName>
</protein>
<evidence type="ECO:0000256" key="2">
    <source>
        <dbReference type="ARBA" id="ARBA00023004"/>
    </source>
</evidence>
<dbReference type="InterPro" id="IPR042095">
    <property type="entry name" value="SUMF_sf"/>
</dbReference>
<dbReference type="SUPFAM" id="SSF56436">
    <property type="entry name" value="C-type lectin-like"/>
    <property type="match status" value="1"/>
</dbReference>
<dbReference type="Pfam" id="PF12867">
    <property type="entry name" value="DinB_2"/>
    <property type="match status" value="1"/>
</dbReference>
<gene>
    <name evidence="6" type="primary">egtB</name>
    <name evidence="6" type="ORF">K4G66_20085</name>
</gene>
<dbReference type="InterPro" id="IPR005532">
    <property type="entry name" value="SUMF_dom"/>
</dbReference>
<dbReference type="InterPro" id="IPR051043">
    <property type="entry name" value="Sulfatase_Mod_Factor_Kinase"/>
</dbReference>
<dbReference type="SUPFAM" id="SSF109854">
    <property type="entry name" value="DinB/YfiT-like putative metalloenzymes"/>
    <property type="match status" value="1"/>
</dbReference>
<keyword evidence="1" id="KW-0560">Oxidoreductase</keyword>
<comment type="pathway">
    <text evidence="3">Amino-acid biosynthesis; ergothioneine biosynthesis.</text>
</comment>
<dbReference type="Gene3D" id="3.90.1580.10">
    <property type="entry name" value="paralog of FGE (formylglycine-generating enzyme)"/>
    <property type="match status" value="1"/>
</dbReference>
<dbReference type="Pfam" id="PF03781">
    <property type="entry name" value="FGE-sulfatase"/>
    <property type="match status" value="1"/>
</dbReference>
<feature type="domain" description="Sulfatase-modifying factor enzyme-like" evidence="4">
    <location>
        <begin position="188"/>
        <end position="435"/>
    </location>
</feature>